<gene>
    <name evidence="3" type="ORF">GGX14DRAFT_696782</name>
</gene>
<comment type="caution">
    <text evidence="3">The sequence shown here is derived from an EMBL/GenBank/DDBJ whole genome shotgun (WGS) entry which is preliminary data.</text>
</comment>
<feature type="region of interest" description="Disordered" evidence="1">
    <location>
        <begin position="32"/>
        <end position="89"/>
    </location>
</feature>
<dbReference type="EMBL" id="JARJCW010000020">
    <property type="protein sequence ID" value="KAJ7214105.1"/>
    <property type="molecule type" value="Genomic_DNA"/>
</dbReference>
<dbReference type="Pfam" id="PF04146">
    <property type="entry name" value="YTH"/>
    <property type="match status" value="1"/>
</dbReference>
<dbReference type="GO" id="GO:1990247">
    <property type="term" value="F:N6-methyladenosine-containing RNA reader activity"/>
    <property type="evidence" value="ECO:0007669"/>
    <property type="project" value="TreeGrafter"/>
</dbReference>
<protein>
    <submittedName>
        <fullName evidence="3">YT521-B-like domain-containing protein</fullName>
    </submittedName>
</protein>
<dbReference type="Pfam" id="PF25701">
    <property type="entry name" value="RRM_YTH1"/>
    <property type="match status" value="1"/>
</dbReference>
<feature type="compositionally biased region" description="Low complexity" evidence="1">
    <location>
        <begin position="341"/>
        <end position="351"/>
    </location>
</feature>
<dbReference type="GO" id="GO:0003729">
    <property type="term" value="F:mRNA binding"/>
    <property type="evidence" value="ECO:0007669"/>
    <property type="project" value="TreeGrafter"/>
</dbReference>
<dbReference type="PANTHER" id="PTHR12357:SF3">
    <property type="entry name" value="YTH DOMAIN-CONTAINING PROTEIN 1"/>
    <property type="match status" value="1"/>
</dbReference>
<evidence type="ECO:0000256" key="1">
    <source>
        <dbReference type="SAM" id="MobiDB-lite"/>
    </source>
</evidence>
<feature type="region of interest" description="Disordered" evidence="1">
    <location>
        <begin position="696"/>
        <end position="751"/>
    </location>
</feature>
<evidence type="ECO:0000259" key="2">
    <source>
        <dbReference type="PROSITE" id="PS50882"/>
    </source>
</evidence>
<feature type="compositionally biased region" description="Polar residues" evidence="1">
    <location>
        <begin position="164"/>
        <end position="176"/>
    </location>
</feature>
<reference evidence="3" key="1">
    <citation type="submission" date="2023-03" db="EMBL/GenBank/DDBJ databases">
        <title>Massive genome expansion in bonnet fungi (Mycena s.s.) driven by repeated elements and novel gene families across ecological guilds.</title>
        <authorList>
            <consortium name="Lawrence Berkeley National Laboratory"/>
            <person name="Harder C.B."/>
            <person name="Miyauchi S."/>
            <person name="Viragh M."/>
            <person name="Kuo A."/>
            <person name="Thoen E."/>
            <person name="Andreopoulos B."/>
            <person name="Lu D."/>
            <person name="Skrede I."/>
            <person name="Drula E."/>
            <person name="Henrissat B."/>
            <person name="Morin E."/>
            <person name="Kohler A."/>
            <person name="Barry K."/>
            <person name="LaButti K."/>
            <person name="Morin E."/>
            <person name="Salamov A."/>
            <person name="Lipzen A."/>
            <person name="Mereny Z."/>
            <person name="Hegedus B."/>
            <person name="Baldrian P."/>
            <person name="Stursova M."/>
            <person name="Weitz H."/>
            <person name="Taylor A."/>
            <person name="Grigoriev I.V."/>
            <person name="Nagy L.G."/>
            <person name="Martin F."/>
            <person name="Kauserud H."/>
        </authorList>
    </citation>
    <scope>NUCLEOTIDE SEQUENCE</scope>
    <source>
        <strain evidence="3">9144</strain>
    </source>
</reference>
<evidence type="ECO:0000313" key="3">
    <source>
        <dbReference type="EMBL" id="KAJ7214105.1"/>
    </source>
</evidence>
<dbReference type="AlphaFoldDB" id="A0AAD6VJV4"/>
<dbReference type="Gene3D" id="3.30.70.330">
    <property type="match status" value="1"/>
</dbReference>
<feature type="compositionally biased region" description="Low complexity" evidence="1">
    <location>
        <begin position="832"/>
        <end position="856"/>
    </location>
</feature>
<feature type="region of interest" description="Disordered" evidence="1">
    <location>
        <begin position="811"/>
        <end position="864"/>
    </location>
</feature>
<dbReference type="InterPro" id="IPR007275">
    <property type="entry name" value="YTH_domain"/>
</dbReference>
<dbReference type="CDD" id="cd21134">
    <property type="entry name" value="YTH"/>
    <property type="match status" value="1"/>
</dbReference>
<feature type="compositionally biased region" description="Pro residues" evidence="1">
    <location>
        <begin position="228"/>
        <end position="258"/>
    </location>
</feature>
<name>A0AAD6VJV4_9AGAR</name>
<feature type="region of interest" description="Disordered" evidence="1">
    <location>
        <begin position="146"/>
        <end position="303"/>
    </location>
</feature>
<feature type="domain" description="YTH" evidence="2">
    <location>
        <begin position="516"/>
        <end position="808"/>
    </location>
</feature>
<feature type="compositionally biased region" description="Pro residues" evidence="1">
    <location>
        <begin position="820"/>
        <end position="829"/>
    </location>
</feature>
<dbReference type="GO" id="GO:0000398">
    <property type="term" value="P:mRNA splicing, via spliceosome"/>
    <property type="evidence" value="ECO:0007669"/>
    <property type="project" value="TreeGrafter"/>
</dbReference>
<dbReference type="InterPro" id="IPR035979">
    <property type="entry name" value="RBD_domain_sf"/>
</dbReference>
<evidence type="ECO:0000313" key="4">
    <source>
        <dbReference type="Proteomes" id="UP001219525"/>
    </source>
</evidence>
<dbReference type="GO" id="GO:0005654">
    <property type="term" value="C:nucleoplasm"/>
    <property type="evidence" value="ECO:0007669"/>
    <property type="project" value="TreeGrafter"/>
</dbReference>
<organism evidence="3 4">
    <name type="scientific">Mycena pura</name>
    <dbReference type="NCBI Taxonomy" id="153505"/>
    <lineage>
        <taxon>Eukaryota</taxon>
        <taxon>Fungi</taxon>
        <taxon>Dikarya</taxon>
        <taxon>Basidiomycota</taxon>
        <taxon>Agaricomycotina</taxon>
        <taxon>Agaricomycetes</taxon>
        <taxon>Agaricomycetidae</taxon>
        <taxon>Agaricales</taxon>
        <taxon>Marasmiineae</taxon>
        <taxon>Mycenaceae</taxon>
        <taxon>Mycena</taxon>
    </lineage>
</organism>
<sequence length="864" mass="91927">MVSYPSSSESSFDPPGTPKAILCAKAVYVPPIDLVNSDPGGGESGDFFMSGNARGGSDQRPGSSAGRRRHSQQRRQPTSYPEASPAAPQQGYHAPVYAAAYPPPHTPYPGQYMMPPPPHTPTYSYPPAFHVPEQPHPSYPALTYPQYSPDPAAGPSFRYPSPMSPTYAQYSPQPASFSPGALYSHQHQHPQQHVYPGSAYPYHQHQHQHQHPHSPGGAQEGDGTWWYVPPPLPSPHTPQPPPYFYAHPAPPQHAPPHPGDGDGDASPTHASTPSPSHSSGLSGPASLGRPIVRRSYHPNPPAHRSEWVMWVGNVPSDAGHDEMWRFFSQPPDGDGGGGGSSSSSSVGAGDGAGSVLEGSSGVLSIFLISRSSCAFVNYETDAHLQAAISRFNGVPLRPDPRCARLVCRVRRKDDDLRAGVGAQRGMGMHMRWVKANSKAQRRADSASPPSVSDPGTPSSSSDAAHSLPPSVSALSLGSSDDEARPPRPPPRPQAGSSSSDSLASTNSSFLRLHFPQRFFILKSLTRDDLDLSVQTGLWATQRHNEGILDRAFRTSKDIFLIFSVNKSGEFYGYARMAGPIVGGESSGESSRVPWARRDDTSSPITGRGAHANPGDDAPPAPTPAHTRLFSPTHYVGTSPQPMSAAAATPGRAAHSRSAPAVLGKPHRNISGGSTAGKFSLDYLQRAALQLDESAPFRMRRDAGGEGEGEGGEVPKPGPGPVPGPMLLHSASGPALHSVPEEAGEPGAAAAREEGWGQDFKLAWICTERLPFVRTRHIRNPWNHDREVKVSRDGTELEPSVGQALLDEWRAYLEEEQQQPQQPPPPPPPASTSASEAGSARSYASASAPRAPRAPARGPGGPPRS</sequence>
<dbReference type="PROSITE" id="PS50882">
    <property type="entry name" value="YTH"/>
    <property type="match status" value="1"/>
</dbReference>
<feature type="region of interest" description="Disordered" evidence="1">
    <location>
        <begin position="581"/>
        <end position="672"/>
    </location>
</feature>
<dbReference type="Gene3D" id="3.10.590.10">
    <property type="entry name" value="ph1033 like domains"/>
    <property type="match status" value="2"/>
</dbReference>
<keyword evidence="4" id="KW-1185">Reference proteome</keyword>
<dbReference type="Proteomes" id="UP001219525">
    <property type="component" value="Unassembled WGS sequence"/>
</dbReference>
<proteinExistence type="predicted"/>
<dbReference type="InterPro" id="IPR057720">
    <property type="entry name" value="RRM_YTH1"/>
</dbReference>
<feature type="compositionally biased region" description="Low complexity" evidence="1">
    <location>
        <begin position="445"/>
        <end position="461"/>
    </location>
</feature>
<dbReference type="InterPro" id="IPR045168">
    <property type="entry name" value="YTH_prot"/>
</dbReference>
<feature type="region of interest" description="Disordered" evidence="1">
    <location>
        <begin position="435"/>
        <end position="502"/>
    </location>
</feature>
<dbReference type="GO" id="GO:0000381">
    <property type="term" value="P:regulation of alternative mRNA splicing, via spliceosome"/>
    <property type="evidence" value="ECO:0007669"/>
    <property type="project" value="TreeGrafter"/>
</dbReference>
<accession>A0AAD6VJV4</accession>
<feature type="compositionally biased region" description="Low complexity" evidence="1">
    <location>
        <begin position="266"/>
        <end position="287"/>
    </location>
</feature>
<dbReference type="InterPro" id="IPR012677">
    <property type="entry name" value="Nucleotide-bd_a/b_plait_sf"/>
</dbReference>
<dbReference type="PANTHER" id="PTHR12357">
    <property type="entry name" value="YTH YT521-B HOMOLOGY DOMAIN-CONTAINING"/>
    <property type="match status" value="1"/>
</dbReference>
<dbReference type="SUPFAM" id="SSF54928">
    <property type="entry name" value="RNA-binding domain, RBD"/>
    <property type="match status" value="1"/>
</dbReference>
<feature type="region of interest" description="Disordered" evidence="1">
    <location>
        <begin position="321"/>
        <end position="351"/>
    </location>
</feature>